<dbReference type="EMBL" id="JAEHOC010000009">
    <property type="protein sequence ID" value="KAG2438831.1"/>
    <property type="molecule type" value="Genomic_DNA"/>
</dbReference>
<dbReference type="SUPFAM" id="SSF53474">
    <property type="entry name" value="alpha/beta-Hydrolases"/>
    <property type="match status" value="1"/>
</dbReference>
<evidence type="ECO:0000313" key="3">
    <source>
        <dbReference type="Proteomes" id="UP000650467"/>
    </source>
</evidence>
<keyword evidence="3" id="KW-1185">Reference proteome</keyword>
<reference evidence="2" key="1">
    <citation type="journal article" date="2020" name="bioRxiv">
        <title>Comparative genomics of Chlamydomonas.</title>
        <authorList>
            <person name="Craig R.J."/>
            <person name="Hasan A.R."/>
            <person name="Ness R.W."/>
            <person name="Keightley P.D."/>
        </authorList>
    </citation>
    <scope>NUCLEOTIDE SEQUENCE</scope>
    <source>
        <strain evidence="2">SAG 7.73</strain>
    </source>
</reference>
<dbReference type="AlphaFoldDB" id="A0A835TI76"/>
<gene>
    <name evidence="2" type="ORF">HXX76_005372</name>
</gene>
<dbReference type="InterPro" id="IPR029058">
    <property type="entry name" value="AB_hydrolase_fold"/>
</dbReference>
<dbReference type="Proteomes" id="UP000650467">
    <property type="component" value="Unassembled WGS sequence"/>
</dbReference>
<name>A0A835TI76_CHLIN</name>
<feature type="domain" description="Serine aminopeptidase S33" evidence="1">
    <location>
        <begin position="28"/>
        <end position="235"/>
    </location>
</feature>
<dbReference type="OrthoDB" id="9988524at2759"/>
<proteinExistence type="predicted"/>
<dbReference type="PANTHER" id="PTHR42886:SF53">
    <property type="entry name" value="ALPHA_BETA-HYDROLASES SUPERFAMILY PROTEIN"/>
    <property type="match status" value="1"/>
</dbReference>
<evidence type="ECO:0000313" key="2">
    <source>
        <dbReference type="EMBL" id="KAG2438831.1"/>
    </source>
</evidence>
<dbReference type="Pfam" id="PF12146">
    <property type="entry name" value="Hydrolase_4"/>
    <property type="match status" value="1"/>
</dbReference>
<comment type="caution">
    <text evidence="2">The sequence shown here is derived from an EMBL/GenBank/DDBJ whole genome shotgun (WGS) entry which is preliminary data.</text>
</comment>
<organism evidence="2 3">
    <name type="scientific">Chlamydomonas incerta</name>
    <dbReference type="NCBI Taxonomy" id="51695"/>
    <lineage>
        <taxon>Eukaryota</taxon>
        <taxon>Viridiplantae</taxon>
        <taxon>Chlorophyta</taxon>
        <taxon>core chlorophytes</taxon>
        <taxon>Chlorophyceae</taxon>
        <taxon>CS clade</taxon>
        <taxon>Chlamydomonadales</taxon>
        <taxon>Chlamydomonadaceae</taxon>
        <taxon>Chlamydomonas</taxon>
    </lineage>
</organism>
<evidence type="ECO:0000259" key="1">
    <source>
        <dbReference type="Pfam" id="PF12146"/>
    </source>
</evidence>
<sequence>MVPTRYVTFTNPHGEKLAGLFVDAGSEDVVVLCHGYAATKDGFHLPAIAEALAEHGRSSLRFDFAGNGESEGQFSFGGYWREVEDLHAAVGFVRQELHKHVAAVVGHSKGGNVVLLYGSRYHDVPLVINVAGRGVMARGIKERFGADILERLAAAGAVEQTVKADGGRLVRYMLTKEAVEERMQMDMFAEAAKIKAEVLTIHGSGDRVIPIEDGRAWDAHIPRHRLVVVEGADHNFRTAPEHKQQVVEAIVGELAAAAGRRGSGVGDGVADRQA</sequence>
<dbReference type="PANTHER" id="PTHR42886">
    <property type="entry name" value="RE40534P-RELATED"/>
    <property type="match status" value="1"/>
</dbReference>
<accession>A0A835TI76</accession>
<dbReference type="Gene3D" id="3.40.50.1820">
    <property type="entry name" value="alpha/beta hydrolase"/>
    <property type="match status" value="1"/>
</dbReference>
<dbReference type="InterPro" id="IPR022742">
    <property type="entry name" value="Hydrolase_4"/>
</dbReference>
<protein>
    <recommendedName>
        <fullName evidence="1">Serine aminopeptidase S33 domain-containing protein</fullName>
    </recommendedName>
</protein>